<feature type="region of interest" description="Disordered" evidence="1">
    <location>
        <begin position="1"/>
        <end position="102"/>
    </location>
</feature>
<protein>
    <submittedName>
        <fullName evidence="2">Hypp6998 protein</fullName>
    </submittedName>
</protein>
<dbReference type="Proteomes" id="UP000838412">
    <property type="component" value="Chromosome 13"/>
</dbReference>
<evidence type="ECO:0000256" key="1">
    <source>
        <dbReference type="SAM" id="MobiDB-lite"/>
    </source>
</evidence>
<feature type="compositionally biased region" description="Polar residues" evidence="1">
    <location>
        <begin position="33"/>
        <end position="46"/>
    </location>
</feature>
<dbReference type="AlphaFoldDB" id="A0A8J9YW80"/>
<evidence type="ECO:0000313" key="2">
    <source>
        <dbReference type="EMBL" id="CAH1242862.1"/>
    </source>
</evidence>
<organism evidence="2 3">
    <name type="scientific">Branchiostoma lanceolatum</name>
    <name type="common">Common lancelet</name>
    <name type="synonym">Amphioxus lanceolatum</name>
    <dbReference type="NCBI Taxonomy" id="7740"/>
    <lineage>
        <taxon>Eukaryota</taxon>
        <taxon>Metazoa</taxon>
        <taxon>Chordata</taxon>
        <taxon>Cephalochordata</taxon>
        <taxon>Leptocardii</taxon>
        <taxon>Amphioxiformes</taxon>
        <taxon>Branchiostomatidae</taxon>
        <taxon>Branchiostoma</taxon>
    </lineage>
</organism>
<keyword evidence="3" id="KW-1185">Reference proteome</keyword>
<sequence>MGDVEMTTGHDNTGGSVGNGGGDSSQARRDNTVSEQAGDNTESSDNLPPGSAPSGVGPYLPAGVQPNFSGATAPPLEIPQYDFQPDPNQPPPPSYEEAVAVE</sequence>
<reference evidence="2" key="1">
    <citation type="submission" date="2022-01" db="EMBL/GenBank/DDBJ databases">
        <authorList>
            <person name="Braso-Vives M."/>
        </authorList>
    </citation>
    <scope>NUCLEOTIDE SEQUENCE</scope>
</reference>
<gene>
    <name evidence="2" type="primary">Hypp6998</name>
    <name evidence="2" type="ORF">BLAG_LOCUS6061</name>
</gene>
<accession>A0A8J9YW80</accession>
<evidence type="ECO:0000313" key="3">
    <source>
        <dbReference type="Proteomes" id="UP000838412"/>
    </source>
</evidence>
<proteinExistence type="predicted"/>
<dbReference type="EMBL" id="OV696698">
    <property type="protein sequence ID" value="CAH1242862.1"/>
    <property type="molecule type" value="Genomic_DNA"/>
</dbReference>
<name>A0A8J9YW80_BRALA</name>